<accession>A0A940N3F7</accession>
<sequence length="52" mass="5936">MSEPIPSIYGGADWRANYFRPVCDITRIVLMVAGKLLRRGTEWNGLRRSRVG</sequence>
<keyword evidence="2" id="KW-1185">Reference proteome</keyword>
<dbReference type="RefSeq" id="WP_209376802.1">
    <property type="nucleotide sequence ID" value="NZ_JAGIZA010000025.1"/>
</dbReference>
<dbReference type="EMBL" id="JAGIZA010000025">
    <property type="protein sequence ID" value="MBP0496007.1"/>
    <property type="molecule type" value="Genomic_DNA"/>
</dbReference>
<protein>
    <submittedName>
        <fullName evidence="1">Uncharacterized protein</fullName>
    </submittedName>
</protein>
<comment type="caution">
    <text evidence="1">The sequence shown here is derived from an EMBL/GenBank/DDBJ whole genome shotgun (WGS) entry which is preliminary data.</text>
</comment>
<evidence type="ECO:0000313" key="1">
    <source>
        <dbReference type="EMBL" id="MBP0496007.1"/>
    </source>
</evidence>
<dbReference type="Proteomes" id="UP000677537">
    <property type="component" value="Unassembled WGS sequence"/>
</dbReference>
<gene>
    <name evidence="1" type="ORF">J5Y10_24705</name>
</gene>
<evidence type="ECO:0000313" key="2">
    <source>
        <dbReference type="Proteomes" id="UP000677537"/>
    </source>
</evidence>
<name>A0A940N3F7_9PROT</name>
<reference evidence="1" key="1">
    <citation type="submission" date="2021-03" db="EMBL/GenBank/DDBJ databases">
        <authorList>
            <person name="So Y."/>
        </authorList>
    </citation>
    <scope>NUCLEOTIDE SEQUENCE</scope>
    <source>
        <strain evidence="1">SG15</strain>
    </source>
</reference>
<dbReference type="AlphaFoldDB" id="A0A940N3F7"/>
<proteinExistence type="predicted"/>
<organism evidence="1 2">
    <name type="scientific">Roseomonas indoligenes</name>
    <dbReference type="NCBI Taxonomy" id="2820811"/>
    <lineage>
        <taxon>Bacteria</taxon>
        <taxon>Pseudomonadati</taxon>
        <taxon>Pseudomonadota</taxon>
        <taxon>Alphaproteobacteria</taxon>
        <taxon>Acetobacterales</taxon>
        <taxon>Roseomonadaceae</taxon>
        <taxon>Roseomonas</taxon>
    </lineage>
</organism>